<name>A0A385YT69_9BACL</name>
<dbReference type="AlphaFoldDB" id="A0A385YT69"/>
<dbReference type="Pfam" id="PF06356">
    <property type="entry name" value="DUF1064"/>
    <property type="match status" value="1"/>
</dbReference>
<evidence type="ECO:0000313" key="1">
    <source>
        <dbReference type="EMBL" id="AYC30019.1"/>
    </source>
</evidence>
<dbReference type="OrthoDB" id="1853564at2"/>
<protein>
    <submittedName>
        <fullName evidence="1">DUF1064 domain-containing protein</fullName>
    </submittedName>
</protein>
<dbReference type="Proteomes" id="UP000265725">
    <property type="component" value="Chromosome"/>
</dbReference>
<accession>A0A385YT69</accession>
<sequence>MPSKYNNRKVVVDDITFDSAAEAKYYEELKMRQKEEKILFFRLQPRYEIQPKFEKGSKKFKAITYVADFEIHHLDGSIEVVDIKGMETTDFKIKKKMFEYKFPHRLTLLTYSQIDGGFIELAELKANRKIRKKNKAQKRDHPK</sequence>
<keyword evidence="2" id="KW-1185">Reference proteome</keyword>
<reference evidence="2" key="1">
    <citation type="submission" date="2018-09" db="EMBL/GenBank/DDBJ databases">
        <authorList>
            <person name="Zhu H."/>
        </authorList>
    </citation>
    <scope>NUCLEOTIDE SEQUENCE [LARGE SCALE GENOMIC DNA]</scope>
    <source>
        <strain evidence="2">K2R23-3</strain>
    </source>
</reference>
<dbReference type="InterPro" id="IPR009414">
    <property type="entry name" value="DUF1064"/>
</dbReference>
<gene>
    <name evidence="1" type="ORF">D3873_09095</name>
</gene>
<organism evidence="1 2">
    <name type="scientific">Paenisporosarcina cavernae</name>
    <dbReference type="NCBI Taxonomy" id="2320858"/>
    <lineage>
        <taxon>Bacteria</taxon>
        <taxon>Bacillati</taxon>
        <taxon>Bacillota</taxon>
        <taxon>Bacilli</taxon>
        <taxon>Bacillales</taxon>
        <taxon>Caryophanaceae</taxon>
        <taxon>Paenisporosarcina</taxon>
    </lineage>
</organism>
<evidence type="ECO:0000313" key="2">
    <source>
        <dbReference type="Proteomes" id="UP000265725"/>
    </source>
</evidence>
<dbReference type="KEGG" id="paek:D3873_09095"/>
<dbReference type="RefSeq" id="WP_119883741.1">
    <property type="nucleotide sequence ID" value="NZ_CP032418.1"/>
</dbReference>
<proteinExistence type="predicted"/>
<dbReference type="EMBL" id="CP032418">
    <property type="protein sequence ID" value="AYC30019.1"/>
    <property type="molecule type" value="Genomic_DNA"/>
</dbReference>